<feature type="region of interest" description="Disordered" evidence="1">
    <location>
        <begin position="35"/>
        <end position="113"/>
    </location>
</feature>
<feature type="chain" id="PRO_5042202485" description="Proline-rich protein" evidence="2">
    <location>
        <begin position="21"/>
        <end position="113"/>
    </location>
</feature>
<gene>
    <name evidence="3" type="ORF">Salat_1001100</name>
</gene>
<name>A0AAE1YL37_9LAMI</name>
<dbReference type="AlphaFoldDB" id="A0AAE1YL37"/>
<evidence type="ECO:0000256" key="2">
    <source>
        <dbReference type="SAM" id="SignalP"/>
    </source>
</evidence>
<feature type="signal peptide" evidence="2">
    <location>
        <begin position="1"/>
        <end position="20"/>
    </location>
</feature>
<protein>
    <recommendedName>
        <fullName evidence="5">Proline-rich protein</fullName>
    </recommendedName>
</protein>
<reference evidence="3" key="1">
    <citation type="submission" date="2020-06" db="EMBL/GenBank/DDBJ databases">
        <authorList>
            <person name="Li T."/>
            <person name="Hu X."/>
            <person name="Zhang T."/>
            <person name="Song X."/>
            <person name="Zhang H."/>
            <person name="Dai N."/>
            <person name="Sheng W."/>
            <person name="Hou X."/>
            <person name="Wei L."/>
        </authorList>
    </citation>
    <scope>NUCLEOTIDE SEQUENCE</scope>
    <source>
        <strain evidence="3">3651</strain>
        <tissue evidence="3">Leaf</tissue>
    </source>
</reference>
<evidence type="ECO:0008006" key="5">
    <source>
        <dbReference type="Google" id="ProtNLM"/>
    </source>
</evidence>
<sequence length="113" mass="12070">MKNFFTQFVLYALLLIAVAAEEGLTAQQKFVFGKLPKGPVPPSGASWYEPPGPPRAPRKFVFGKLPKGPIPVSGPSRKTTPDPPRGESPSKFVVGKLPKGPVPPGGPSHKIHH</sequence>
<evidence type="ECO:0000256" key="1">
    <source>
        <dbReference type="SAM" id="MobiDB-lite"/>
    </source>
</evidence>
<keyword evidence="4" id="KW-1185">Reference proteome</keyword>
<evidence type="ECO:0000313" key="3">
    <source>
        <dbReference type="EMBL" id="KAK4432390.1"/>
    </source>
</evidence>
<dbReference type="EMBL" id="JACGWO010000003">
    <property type="protein sequence ID" value="KAK4432390.1"/>
    <property type="molecule type" value="Genomic_DNA"/>
</dbReference>
<comment type="caution">
    <text evidence="3">The sequence shown here is derived from an EMBL/GenBank/DDBJ whole genome shotgun (WGS) entry which is preliminary data.</text>
</comment>
<accession>A0AAE1YL37</accession>
<proteinExistence type="predicted"/>
<evidence type="ECO:0000313" key="4">
    <source>
        <dbReference type="Proteomes" id="UP001293254"/>
    </source>
</evidence>
<organism evidence="3 4">
    <name type="scientific">Sesamum alatum</name>
    <dbReference type="NCBI Taxonomy" id="300844"/>
    <lineage>
        <taxon>Eukaryota</taxon>
        <taxon>Viridiplantae</taxon>
        <taxon>Streptophyta</taxon>
        <taxon>Embryophyta</taxon>
        <taxon>Tracheophyta</taxon>
        <taxon>Spermatophyta</taxon>
        <taxon>Magnoliopsida</taxon>
        <taxon>eudicotyledons</taxon>
        <taxon>Gunneridae</taxon>
        <taxon>Pentapetalae</taxon>
        <taxon>asterids</taxon>
        <taxon>lamiids</taxon>
        <taxon>Lamiales</taxon>
        <taxon>Pedaliaceae</taxon>
        <taxon>Sesamum</taxon>
    </lineage>
</organism>
<dbReference type="Proteomes" id="UP001293254">
    <property type="component" value="Unassembled WGS sequence"/>
</dbReference>
<keyword evidence="2" id="KW-0732">Signal</keyword>
<reference evidence="3" key="2">
    <citation type="journal article" date="2024" name="Plant">
        <title>Genomic evolution and insights into agronomic trait innovations of Sesamum species.</title>
        <authorList>
            <person name="Miao H."/>
            <person name="Wang L."/>
            <person name="Qu L."/>
            <person name="Liu H."/>
            <person name="Sun Y."/>
            <person name="Le M."/>
            <person name="Wang Q."/>
            <person name="Wei S."/>
            <person name="Zheng Y."/>
            <person name="Lin W."/>
            <person name="Duan Y."/>
            <person name="Cao H."/>
            <person name="Xiong S."/>
            <person name="Wang X."/>
            <person name="Wei L."/>
            <person name="Li C."/>
            <person name="Ma Q."/>
            <person name="Ju M."/>
            <person name="Zhao R."/>
            <person name="Li G."/>
            <person name="Mu C."/>
            <person name="Tian Q."/>
            <person name="Mei H."/>
            <person name="Zhang T."/>
            <person name="Gao T."/>
            <person name="Zhang H."/>
        </authorList>
    </citation>
    <scope>NUCLEOTIDE SEQUENCE</scope>
    <source>
        <strain evidence="3">3651</strain>
    </source>
</reference>